<name>A0A1F4WJ41_UNCKA</name>
<comment type="subunit">
    <text evidence="7">Consists of a catalytic RNA component (M1 or rnpB) and a protein subunit.</text>
</comment>
<evidence type="ECO:0000313" key="10">
    <source>
        <dbReference type="Proteomes" id="UP000179113"/>
    </source>
</evidence>
<evidence type="ECO:0000256" key="4">
    <source>
        <dbReference type="ARBA" id="ARBA00022759"/>
    </source>
</evidence>
<dbReference type="Pfam" id="PF00825">
    <property type="entry name" value="Ribonuclease_P"/>
    <property type="match status" value="1"/>
</dbReference>
<dbReference type="EMBL" id="MEWA01000029">
    <property type="protein sequence ID" value="OGC68933.1"/>
    <property type="molecule type" value="Genomic_DNA"/>
</dbReference>
<evidence type="ECO:0000256" key="3">
    <source>
        <dbReference type="ARBA" id="ARBA00022722"/>
    </source>
</evidence>
<dbReference type="GO" id="GO:0001682">
    <property type="term" value="P:tRNA 5'-leader removal"/>
    <property type="evidence" value="ECO:0007669"/>
    <property type="project" value="UniProtKB-UniRule"/>
</dbReference>
<dbReference type="PANTHER" id="PTHR33992">
    <property type="entry name" value="RIBONUCLEASE P PROTEIN COMPONENT"/>
    <property type="match status" value="1"/>
</dbReference>
<dbReference type="GO" id="GO:0042781">
    <property type="term" value="F:3'-tRNA processing endoribonuclease activity"/>
    <property type="evidence" value="ECO:0007669"/>
    <property type="project" value="TreeGrafter"/>
</dbReference>
<dbReference type="GO" id="GO:0004526">
    <property type="term" value="F:ribonuclease P activity"/>
    <property type="evidence" value="ECO:0007669"/>
    <property type="project" value="UniProtKB-UniRule"/>
</dbReference>
<comment type="catalytic activity">
    <reaction evidence="7">
        <text>Endonucleolytic cleavage of RNA, removing 5'-extranucleotides from tRNA precursor.</text>
        <dbReference type="EC" id="3.1.26.5"/>
    </reaction>
</comment>
<comment type="function">
    <text evidence="1 7">RNaseP catalyzes the removal of the 5'-leader sequence from pre-tRNA to produce the mature 5'-terminus. It can also cleave other RNA substrates such as 4.5S RNA. The protein component plays an auxiliary but essential role in vivo by binding to the 5'-leader sequence and broadening the substrate specificity of the ribozyme.</text>
</comment>
<keyword evidence="3 7" id="KW-0540">Nuclease</keyword>
<proteinExistence type="inferred from homology"/>
<dbReference type="GO" id="GO:0000049">
    <property type="term" value="F:tRNA binding"/>
    <property type="evidence" value="ECO:0007669"/>
    <property type="project" value="UniProtKB-UniRule"/>
</dbReference>
<dbReference type="InterPro" id="IPR020568">
    <property type="entry name" value="Ribosomal_Su5_D2-typ_SF"/>
</dbReference>
<evidence type="ECO:0000256" key="8">
    <source>
        <dbReference type="NCBIfam" id="TIGR00188"/>
    </source>
</evidence>
<dbReference type="InterPro" id="IPR014721">
    <property type="entry name" value="Ribsml_uS5_D2-typ_fold_subgr"/>
</dbReference>
<dbReference type="AlphaFoldDB" id="A0A1F4WJ41"/>
<evidence type="ECO:0000256" key="1">
    <source>
        <dbReference type="ARBA" id="ARBA00002663"/>
    </source>
</evidence>
<gene>
    <name evidence="7" type="primary">rnpA</name>
    <name evidence="9" type="ORF">A2415_03990</name>
</gene>
<dbReference type="PROSITE" id="PS00648">
    <property type="entry name" value="RIBONUCLEASE_P"/>
    <property type="match status" value="1"/>
</dbReference>
<dbReference type="Proteomes" id="UP000179113">
    <property type="component" value="Unassembled WGS sequence"/>
</dbReference>
<keyword evidence="6 7" id="KW-0694">RNA-binding</keyword>
<comment type="similarity">
    <text evidence="7">Belongs to the RnpA family.</text>
</comment>
<evidence type="ECO:0000313" key="9">
    <source>
        <dbReference type="EMBL" id="OGC68933.1"/>
    </source>
</evidence>
<keyword evidence="4 7" id="KW-0255">Endonuclease</keyword>
<dbReference type="Gene3D" id="3.30.230.10">
    <property type="match status" value="1"/>
</dbReference>
<dbReference type="InterPro" id="IPR020539">
    <property type="entry name" value="RNase_P_CS"/>
</dbReference>
<keyword evidence="2 7" id="KW-0819">tRNA processing</keyword>
<dbReference type="HAMAP" id="MF_00227">
    <property type="entry name" value="RNase_P"/>
    <property type="match status" value="1"/>
</dbReference>
<reference evidence="9 10" key="1">
    <citation type="journal article" date="2016" name="Nat. Commun.">
        <title>Thousands of microbial genomes shed light on interconnected biogeochemical processes in an aquifer system.</title>
        <authorList>
            <person name="Anantharaman K."/>
            <person name="Brown C.T."/>
            <person name="Hug L.A."/>
            <person name="Sharon I."/>
            <person name="Castelle C.J."/>
            <person name="Probst A.J."/>
            <person name="Thomas B.C."/>
            <person name="Singh A."/>
            <person name="Wilkins M.J."/>
            <person name="Karaoz U."/>
            <person name="Brodie E.L."/>
            <person name="Williams K.H."/>
            <person name="Hubbard S.S."/>
            <person name="Banfield J.F."/>
        </authorList>
    </citation>
    <scope>NUCLEOTIDE SEQUENCE [LARGE SCALE GENOMIC DNA]</scope>
</reference>
<dbReference type="SUPFAM" id="SSF54211">
    <property type="entry name" value="Ribosomal protein S5 domain 2-like"/>
    <property type="match status" value="1"/>
</dbReference>
<comment type="caution">
    <text evidence="9">The sequence shown here is derived from an EMBL/GenBank/DDBJ whole genome shotgun (WGS) entry which is preliminary data.</text>
</comment>
<protein>
    <recommendedName>
        <fullName evidence="7 8">Ribonuclease P protein component</fullName>
        <shortName evidence="7">RNase P protein</shortName>
        <shortName evidence="7">RNaseP protein</shortName>
        <ecNumber evidence="7 8">3.1.26.5</ecNumber>
    </recommendedName>
    <alternativeName>
        <fullName evidence="7">Protein C5</fullName>
    </alternativeName>
</protein>
<evidence type="ECO:0000256" key="7">
    <source>
        <dbReference type="HAMAP-Rule" id="MF_00227"/>
    </source>
</evidence>
<sequence>MLKKVNRLTSKFEFNITRKYGIKHVGSFVTVYSLKPTNYIGSVKVGVVVSNRVYPKAAKRNYFKRVLRENIRNAIKEIDENKVKNLWIVVQARQEIIGRTYEEISADIIKILQKIFIAN</sequence>
<dbReference type="GO" id="GO:0030677">
    <property type="term" value="C:ribonuclease P complex"/>
    <property type="evidence" value="ECO:0007669"/>
    <property type="project" value="TreeGrafter"/>
</dbReference>
<evidence type="ECO:0000256" key="2">
    <source>
        <dbReference type="ARBA" id="ARBA00022694"/>
    </source>
</evidence>
<dbReference type="PANTHER" id="PTHR33992:SF1">
    <property type="entry name" value="RIBONUCLEASE P PROTEIN COMPONENT"/>
    <property type="match status" value="1"/>
</dbReference>
<dbReference type="InterPro" id="IPR000100">
    <property type="entry name" value="RNase_P"/>
</dbReference>
<evidence type="ECO:0000256" key="6">
    <source>
        <dbReference type="ARBA" id="ARBA00022884"/>
    </source>
</evidence>
<evidence type="ECO:0000256" key="5">
    <source>
        <dbReference type="ARBA" id="ARBA00022801"/>
    </source>
</evidence>
<dbReference type="NCBIfam" id="TIGR00188">
    <property type="entry name" value="rnpA"/>
    <property type="match status" value="1"/>
</dbReference>
<organism evidence="9 10">
    <name type="scientific">candidate division WWE3 bacterium RIFOXYC1_FULL_39_7</name>
    <dbReference type="NCBI Taxonomy" id="1802643"/>
    <lineage>
        <taxon>Bacteria</taxon>
        <taxon>Katanobacteria</taxon>
    </lineage>
</organism>
<keyword evidence="5 7" id="KW-0378">Hydrolase</keyword>
<accession>A0A1F4WJ41</accession>
<dbReference type="EC" id="3.1.26.5" evidence="7 8"/>